<accession>A0A513PWA9</accession>
<protein>
    <submittedName>
        <fullName evidence="1">Uncharacterized protein</fullName>
    </submittedName>
</protein>
<dbReference type="RefSeq" id="YP_009843189.1">
    <property type="nucleotide sequence ID" value="NC_048747.1"/>
</dbReference>
<keyword evidence="2" id="KW-1185">Reference proteome</keyword>
<evidence type="ECO:0000313" key="1">
    <source>
        <dbReference type="EMBL" id="QAU04242.1"/>
    </source>
</evidence>
<dbReference type="EMBL" id="MK368614">
    <property type="protein sequence ID" value="QAU04242.1"/>
    <property type="molecule type" value="Genomic_DNA"/>
</dbReference>
<evidence type="ECO:0000313" key="2">
    <source>
        <dbReference type="Proteomes" id="UP000320660"/>
    </source>
</evidence>
<proteinExistence type="predicted"/>
<dbReference type="Proteomes" id="UP000320660">
    <property type="component" value="Segment"/>
</dbReference>
<sequence length="224" mass="25928">MLIKINKPRVLLGDYIRIETTHFKHRPNVTLNADLTNLNTGTTRAVYIANYRVDDGYVSFLDTKGLELGDYDIVIWQRGNYGNRAEAKFSIAEEAIQDHSLQAQIKTFHWILWKWLESINIYSLPVKLHELDFLPDAEENTLGVSLTKKTGLVNLKVEEFDKGFETLCRMLSVHYRNLDEVIPMESAKDLRTHLSELGQLKYDLEVDAHRLTSLFPRTLTLYTN</sequence>
<dbReference type="KEGG" id="vg:55613455"/>
<name>A0A513PWA9_9CAUD</name>
<reference evidence="1 2" key="1">
    <citation type="submission" date="2019-01" db="EMBL/GenBank/DDBJ databases">
        <authorList>
            <person name="Le T.S."/>
            <person name="Kurtboke I."/>
        </authorList>
    </citation>
    <scope>NUCLEOTIDE SEQUENCE [LARGE SCALE GENOMIC DNA]</scope>
</reference>
<organism evidence="1 2">
    <name type="scientific">Vibrio phage 2 TSL-2019</name>
    <dbReference type="NCBI Taxonomy" id="2508172"/>
    <lineage>
        <taxon>Viruses</taxon>
        <taxon>Duplodnaviria</taxon>
        <taxon>Heunggongvirae</taxon>
        <taxon>Uroviricota</taxon>
        <taxon>Caudoviricetes</taxon>
        <taxon>Chimalliviridae</taxon>
        <taxon>Gorgonvirinae</taxon>
        <taxon>Aphroditevirus</taxon>
        <taxon>Aphroditevirus av2TSL2019</taxon>
    </lineage>
</organism>
<dbReference type="GeneID" id="55613455"/>